<dbReference type="RefSeq" id="XP_022405960.1">
    <property type="nucleotide sequence ID" value="XM_022543994.1"/>
</dbReference>
<evidence type="ECO:0000259" key="4">
    <source>
        <dbReference type="Pfam" id="PF22939"/>
    </source>
</evidence>
<dbReference type="InterPro" id="IPR054471">
    <property type="entry name" value="GPIID_WHD"/>
</dbReference>
<reference evidence="6" key="1">
    <citation type="journal article" date="2017" name="Genome Biol.">
        <title>Comparative genomics reveals high biological diversity and specific adaptations in the industrially and medically important fungal genus Aspergillus.</title>
        <authorList>
            <person name="de Vries R.P."/>
            <person name="Riley R."/>
            <person name="Wiebenga A."/>
            <person name="Aguilar-Osorio G."/>
            <person name="Amillis S."/>
            <person name="Uchima C.A."/>
            <person name="Anderluh G."/>
            <person name="Asadollahi M."/>
            <person name="Askin M."/>
            <person name="Barry K."/>
            <person name="Battaglia E."/>
            <person name="Bayram O."/>
            <person name="Benocci T."/>
            <person name="Braus-Stromeyer S.A."/>
            <person name="Caldana C."/>
            <person name="Canovas D."/>
            <person name="Cerqueira G.C."/>
            <person name="Chen F."/>
            <person name="Chen W."/>
            <person name="Choi C."/>
            <person name="Clum A."/>
            <person name="Dos Santos R.A."/>
            <person name="Damasio A.R."/>
            <person name="Diallinas G."/>
            <person name="Emri T."/>
            <person name="Fekete E."/>
            <person name="Flipphi M."/>
            <person name="Freyberg S."/>
            <person name="Gallo A."/>
            <person name="Gournas C."/>
            <person name="Habgood R."/>
            <person name="Hainaut M."/>
            <person name="Harispe M.L."/>
            <person name="Henrissat B."/>
            <person name="Hilden K.S."/>
            <person name="Hope R."/>
            <person name="Hossain A."/>
            <person name="Karabika E."/>
            <person name="Karaffa L."/>
            <person name="Karanyi Z."/>
            <person name="Krasevec N."/>
            <person name="Kuo A."/>
            <person name="Kusch H."/>
            <person name="LaButti K."/>
            <person name="Lagendijk E.L."/>
            <person name="Lapidus A."/>
            <person name="Levasseur A."/>
            <person name="Lindquist E."/>
            <person name="Lipzen A."/>
            <person name="Logrieco A.F."/>
            <person name="MacCabe A."/>
            <person name="Maekelae M.R."/>
            <person name="Malavazi I."/>
            <person name="Melin P."/>
            <person name="Meyer V."/>
            <person name="Mielnichuk N."/>
            <person name="Miskei M."/>
            <person name="Molnar A.P."/>
            <person name="Mule G."/>
            <person name="Ngan C.Y."/>
            <person name="Orejas M."/>
            <person name="Orosz E."/>
            <person name="Ouedraogo J.P."/>
            <person name="Overkamp K.M."/>
            <person name="Park H.-S."/>
            <person name="Perrone G."/>
            <person name="Piumi F."/>
            <person name="Punt P.J."/>
            <person name="Ram A.F."/>
            <person name="Ramon A."/>
            <person name="Rauscher S."/>
            <person name="Record E."/>
            <person name="Riano-Pachon D.M."/>
            <person name="Robert V."/>
            <person name="Roehrig J."/>
            <person name="Ruller R."/>
            <person name="Salamov A."/>
            <person name="Salih N.S."/>
            <person name="Samson R.A."/>
            <person name="Sandor E."/>
            <person name="Sanguinetti M."/>
            <person name="Schuetze T."/>
            <person name="Sepcic K."/>
            <person name="Shelest E."/>
            <person name="Sherlock G."/>
            <person name="Sophianopoulou V."/>
            <person name="Squina F.M."/>
            <person name="Sun H."/>
            <person name="Susca A."/>
            <person name="Todd R.B."/>
            <person name="Tsang A."/>
            <person name="Unkles S.E."/>
            <person name="van de Wiele N."/>
            <person name="van Rossen-Uffink D."/>
            <person name="Oliveira J.V."/>
            <person name="Vesth T.C."/>
            <person name="Visser J."/>
            <person name="Yu J.-H."/>
            <person name="Zhou M."/>
            <person name="Andersen M.R."/>
            <person name="Archer D.B."/>
            <person name="Baker S.E."/>
            <person name="Benoit I."/>
            <person name="Brakhage A.A."/>
            <person name="Braus G.H."/>
            <person name="Fischer R."/>
            <person name="Frisvad J.C."/>
            <person name="Goldman G.H."/>
            <person name="Houbraken J."/>
            <person name="Oakley B."/>
            <person name="Pocsi I."/>
            <person name="Scazzocchio C."/>
            <person name="Seiboth B."/>
            <person name="vanKuyk P.A."/>
            <person name="Wortman J."/>
            <person name="Dyer P.S."/>
            <person name="Grigoriev I.V."/>
        </authorList>
    </citation>
    <scope>NUCLEOTIDE SEQUENCE [LARGE SCALE GENOMIC DNA]</scope>
    <source>
        <strain evidence="6">CBS 516.65</strain>
    </source>
</reference>
<dbReference type="Proteomes" id="UP000184300">
    <property type="component" value="Unassembled WGS sequence"/>
</dbReference>
<dbReference type="EMBL" id="KV878888">
    <property type="protein sequence ID" value="OJJ89298.1"/>
    <property type="molecule type" value="Genomic_DNA"/>
</dbReference>
<dbReference type="Gene3D" id="1.25.40.20">
    <property type="entry name" value="Ankyrin repeat-containing domain"/>
    <property type="match status" value="1"/>
</dbReference>
<evidence type="ECO:0000256" key="2">
    <source>
        <dbReference type="ARBA" id="ARBA00023043"/>
    </source>
</evidence>
<feature type="repeat" description="ANK" evidence="3">
    <location>
        <begin position="226"/>
        <end position="258"/>
    </location>
</feature>
<dbReference type="GO" id="GO:0004842">
    <property type="term" value="F:ubiquitin-protein transferase activity"/>
    <property type="evidence" value="ECO:0007669"/>
    <property type="project" value="TreeGrafter"/>
</dbReference>
<dbReference type="GO" id="GO:0085020">
    <property type="term" value="P:protein K6-linked ubiquitination"/>
    <property type="evidence" value="ECO:0007669"/>
    <property type="project" value="TreeGrafter"/>
</dbReference>
<evidence type="ECO:0000256" key="1">
    <source>
        <dbReference type="ARBA" id="ARBA00022737"/>
    </source>
</evidence>
<feature type="repeat" description="ANK" evidence="3">
    <location>
        <begin position="258"/>
        <end position="290"/>
    </location>
</feature>
<dbReference type="PANTHER" id="PTHR24171:SF8">
    <property type="entry name" value="BRCA1-ASSOCIATED RING DOMAIN PROTEIN 1"/>
    <property type="match status" value="1"/>
</dbReference>
<dbReference type="PANTHER" id="PTHR24171">
    <property type="entry name" value="ANKYRIN REPEAT DOMAIN-CONTAINING PROTEIN 39-RELATED"/>
    <property type="match status" value="1"/>
</dbReference>
<dbReference type="STRING" id="1160497.A0A1L9VZF2"/>
<dbReference type="OrthoDB" id="195446at2759"/>
<keyword evidence="1" id="KW-0677">Repeat</keyword>
<dbReference type="SUPFAM" id="SSF48403">
    <property type="entry name" value="Ankyrin repeat"/>
    <property type="match status" value="1"/>
</dbReference>
<dbReference type="InterPro" id="IPR002110">
    <property type="entry name" value="Ankyrin_rpt"/>
</dbReference>
<dbReference type="Pfam" id="PF22939">
    <property type="entry name" value="WHD_GPIID"/>
    <property type="match status" value="1"/>
</dbReference>
<dbReference type="GeneID" id="34460255"/>
<feature type="repeat" description="ANK" evidence="3">
    <location>
        <begin position="336"/>
        <end position="368"/>
    </location>
</feature>
<gene>
    <name evidence="5" type="ORF">ASPGLDRAFT_31009</name>
</gene>
<sequence>MNRIEGQIDEQAKLAKQALSWIVCARRRLRITELEHALAVEIGEPAFDPDNMSGIDHVVSLCAGLVTVDRESNTVHYTTQEYFQRSWQGWFPAAHRDIAMTCVTYLSYDAFEDVIAHDIEHGQAKGYWAFMTKFCLYDYACRNWGHHVREQPVPDTLVMRLLKDDTKVVMCAQPLKMPLGIVIPEGNQDPSKSVKGIFVAAYFGLDAAVKIILEGDPANAKLRHSGGRTPLFHATDSGRESTVKLLLDKGAGPNSDGYGYSPLMRAIENRHLQIAWIFLERGADPGTPKAFPSYSADQRSFGSSQSPLSLAVRQGWGDMVGILLKLGADPNFQNWLGESPLSLAMSLGKGEIVSLLIQSGASMSLTRRIWRLKMLLSP</sequence>
<keyword evidence="2 3" id="KW-0040">ANK repeat</keyword>
<feature type="domain" description="GPI inositol-deacylase winged helix" evidence="4">
    <location>
        <begin position="12"/>
        <end position="83"/>
    </location>
</feature>
<organism evidence="5 6">
    <name type="scientific">Aspergillus glaucus CBS 516.65</name>
    <dbReference type="NCBI Taxonomy" id="1160497"/>
    <lineage>
        <taxon>Eukaryota</taxon>
        <taxon>Fungi</taxon>
        <taxon>Dikarya</taxon>
        <taxon>Ascomycota</taxon>
        <taxon>Pezizomycotina</taxon>
        <taxon>Eurotiomycetes</taxon>
        <taxon>Eurotiomycetidae</taxon>
        <taxon>Eurotiales</taxon>
        <taxon>Aspergillaceae</taxon>
        <taxon>Aspergillus</taxon>
        <taxon>Aspergillus subgen. Aspergillus</taxon>
    </lineage>
</organism>
<dbReference type="VEuPathDB" id="FungiDB:ASPGLDRAFT_31009"/>
<keyword evidence="6" id="KW-1185">Reference proteome</keyword>
<dbReference type="PROSITE" id="PS50297">
    <property type="entry name" value="ANK_REP_REGION"/>
    <property type="match status" value="4"/>
</dbReference>
<evidence type="ECO:0000256" key="3">
    <source>
        <dbReference type="PROSITE-ProRule" id="PRU00023"/>
    </source>
</evidence>
<dbReference type="PROSITE" id="PS50088">
    <property type="entry name" value="ANK_REPEAT"/>
    <property type="match status" value="4"/>
</dbReference>
<evidence type="ECO:0000313" key="6">
    <source>
        <dbReference type="Proteomes" id="UP000184300"/>
    </source>
</evidence>
<dbReference type="Pfam" id="PF12796">
    <property type="entry name" value="Ank_2"/>
    <property type="match status" value="2"/>
</dbReference>
<dbReference type="InterPro" id="IPR036770">
    <property type="entry name" value="Ankyrin_rpt-contain_sf"/>
</dbReference>
<evidence type="ECO:0000313" key="5">
    <source>
        <dbReference type="EMBL" id="OJJ89298.1"/>
    </source>
</evidence>
<proteinExistence type="predicted"/>
<accession>A0A1L9VZF2</accession>
<protein>
    <recommendedName>
        <fullName evidence="4">GPI inositol-deacylase winged helix domain-containing protein</fullName>
    </recommendedName>
</protein>
<name>A0A1L9VZF2_ASPGL</name>
<dbReference type="AlphaFoldDB" id="A0A1L9VZF2"/>
<dbReference type="SMART" id="SM00248">
    <property type="entry name" value="ANK"/>
    <property type="match status" value="4"/>
</dbReference>
<feature type="repeat" description="ANK" evidence="3">
    <location>
        <begin position="303"/>
        <end position="335"/>
    </location>
</feature>